<dbReference type="PROSITE" id="PS51013">
    <property type="entry name" value="PANNEXIN"/>
    <property type="match status" value="1"/>
</dbReference>
<evidence type="ECO:0000256" key="1">
    <source>
        <dbReference type="ARBA" id="ARBA00004610"/>
    </source>
</evidence>
<dbReference type="WBParaSite" id="sdigi.contig128.g4918.t1">
    <property type="protein sequence ID" value="sdigi.contig128.g4918.t1"/>
    <property type="gene ID" value="sdigi.contig128.g4918"/>
</dbReference>
<comment type="similarity">
    <text evidence="12">Belongs to the pannexin family.</text>
</comment>
<feature type="transmembrane region" description="Helical" evidence="12">
    <location>
        <begin position="100"/>
        <end position="120"/>
    </location>
</feature>
<evidence type="ECO:0000313" key="14">
    <source>
        <dbReference type="WBParaSite" id="sdigi.contig128.g4918.t1"/>
    </source>
</evidence>
<keyword evidence="8 12" id="KW-1133">Transmembrane helix</keyword>
<dbReference type="GO" id="GO:0005921">
    <property type="term" value="C:gap junction"/>
    <property type="evidence" value="ECO:0007669"/>
    <property type="project" value="UniProtKB-SubCell"/>
</dbReference>
<dbReference type="PANTHER" id="PTHR11893">
    <property type="entry name" value="INNEXIN"/>
    <property type="match status" value="1"/>
</dbReference>
<keyword evidence="9 12" id="KW-0406">Ion transport</keyword>
<evidence type="ECO:0000313" key="13">
    <source>
        <dbReference type="Proteomes" id="UP000887581"/>
    </source>
</evidence>
<gene>
    <name evidence="12" type="primary">inx</name>
</gene>
<organism evidence="13 14">
    <name type="scientific">Setaria digitata</name>
    <dbReference type="NCBI Taxonomy" id="48799"/>
    <lineage>
        <taxon>Eukaryota</taxon>
        <taxon>Metazoa</taxon>
        <taxon>Ecdysozoa</taxon>
        <taxon>Nematoda</taxon>
        <taxon>Chromadorea</taxon>
        <taxon>Rhabditida</taxon>
        <taxon>Spirurina</taxon>
        <taxon>Spiruromorpha</taxon>
        <taxon>Filarioidea</taxon>
        <taxon>Setariidae</taxon>
        <taxon>Setaria</taxon>
    </lineage>
</organism>
<reference evidence="14" key="1">
    <citation type="submission" date="2022-11" db="UniProtKB">
        <authorList>
            <consortium name="WormBaseParasite"/>
        </authorList>
    </citation>
    <scope>IDENTIFICATION</scope>
</reference>
<keyword evidence="3 12" id="KW-0813">Transport</keyword>
<protein>
    <recommendedName>
        <fullName evidence="12">Innexin</fullName>
    </recommendedName>
</protein>
<keyword evidence="10 12" id="KW-0472">Membrane</keyword>
<feature type="transmembrane region" description="Helical" evidence="12">
    <location>
        <begin position="272"/>
        <end position="296"/>
    </location>
</feature>
<evidence type="ECO:0000256" key="4">
    <source>
        <dbReference type="ARBA" id="ARBA00022475"/>
    </source>
</evidence>
<keyword evidence="6" id="KW-0303">Gap junction</keyword>
<dbReference type="AlphaFoldDB" id="A0A915PKI7"/>
<keyword evidence="11 12" id="KW-0407">Ion channel</keyword>
<proteinExistence type="inferred from homology"/>
<dbReference type="PANTHER" id="PTHR11893:SF20">
    <property type="entry name" value="INNEXIN-3"/>
    <property type="match status" value="1"/>
</dbReference>
<evidence type="ECO:0000256" key="7">
    <source>
        <dbReference type="ARBA" id="ARBA00022949"/>
    </source>
</evidence>
<keyword evidence="7" id="KW-0965">Cell junction</keyword>
<evidence type="ECO:0000256" key="5">
    <source>
        <dbReference type="ARBA" id="ARBA00022692"/>
    </source>
</evidence>
<evidence type="ECO:0000256" key="9">
    <source>
        <dbReference type="ARBA" id="ARBA00023065"/>
    </source>
</evidence>
<accession>A0A915PKI7</accession>
<comment type="caution">
    <text evidence="12">Lacks conserved residue(s) required for the propagation of feature annotation.</text>
</comment>
<keyword evidence="4" id="KW-1003">Cell membrane</keyword>
<comment type="subcellular location">
    <subcellularLocation>
        <location evidence="1">Cell junction</location>
        <location evidence="1">Gap junction</location>
    </subcellularLocation>
    <subcellularLocation>
        <location evidence="2 12">Cell membrane</location>
        <topology evidence="2 12">Multi-pass membrane protein</topology>
    </subcellularLocation>
</comment>
<evidence type="ECO:0000256" key="10">
    <source>
        <dbReference type="ARBA" id="ARBA00023136"/>
    </source>
</evidence>
<evidence type="ECO:0000256" key="2">
    <source>
        <dbReference type="ARBA" id="ARBA00004651"/>
    </source>
</evidence>
<keyword evidence="13" id="KW-1185">Reference proteome</keyword>
<dbReference type="InterPro" id="IPR000990">
    <property type="entry name" value="Innexin"/>
</dbReference>
<dbReference type="GO" id="GO:0005886">
    <property type="term" value="C:plasma membrane"/>
    <property type="evidence" value="ECO:0007669"/>
    <property type="project" value="UniProtKB-SubCell"/>
</dbReference>
<name>A0A915PKI7_9BILA</name>
<comment type="function">
    <text evidence="12">Structural component of the gap junctions.</text>
</comment>
<evidence type="ECO:0000256" key="3">
    <source>
        <dbReference type="ARBA" id="ARBA00022448"/>
    </source>
</evidence>
<dbReference type="GO" id="GO:0005243">
    <property type="term" value="F:gap junction channel activity"/>
    <property type="evidence" value="ECO:0007669"/>
    <property type="project" value="TreeGrafter"/>
</dbReference>
<evidence type="ECO:0000256" key="12">
    <source>
        <dbReference type="RuleBase" id="RU010713"/>
    </source>
</evidence>
<sequence length="405" mass="47091">MSLLQNSLSITNHINHLDDMVDRLHRNFTVFTLIFCAMLVGAKQQFGQPIQCMLPAHLHRPYWNNYGQYYCFVQSTYRLTYNKTLPNANSRTKLRASNSWVPVFLTFQALCFYIPGWLWITVQSQGTLDMKAVVSEAISLKATIKPEDRVKKLTNLVHYVASMLKLTMTTNVHRTKWYWCPLDSVNGISVALYLVSKLLIILNNVVQLYITETFIGFNRLFWIPTKISFMSTYFPIITFCDLERQFSGTVETNTLQCVLILNFINEKIFFILWYWISLLFVVSLANFITTFVQCVLPRYRKDLVEFYLQNGELNDEEWFSLKDEKRLSVYVKEFLGLDGVLLLRFINDHAGAIVTRDIAVSLWHAFCQENSSFLICHRTAPKVEESEIMNTYSAVRSPTVSLNRS</sequence>
<dbReference type="Proteomes" id="UP000887581">
    <property type="component" value="Unplaced"/>
</dbReference>
<dbReference type="PRINTS" id="PR01262">
    <property type="entry name" value="INNEXIN"/>
</dbReference>
<keyword evidence="5 12" id="KW-0812">Transmembrane</keyword>
<dbReference type="Pfam" id="PF00876">
    <property type="entry name" value="Innexin"/>
    <property type="match status" value="1"/>
</dbReference>
<evidence type="ECO:0000256" key="6">
    <source>
        <dbReference type="ARBA" id="ARBA00022868"/>
    </source>
</evidence>
<evidence type="ECO:0000256" key="11">
    <source>
        <dbReference type="ARBA" id="ARBA00023303"/>
    </source>
</evidence>
<dbReference type="GO" id="GO:0034220">
    <property type="term" value="P:monoatomic ion transmembrane transport"/>
    <property type="evidence" value="ECO:0007669"/>
    <property type="project" value="UniProtKB-KW"/>
</dbReference>
<evidence type="ECO:0000256" key="8">
    <source>
        <dbReference type="ARBA" id="ARBA00022989"/>
    </source>
</evidence>